<dbReference type="CDD" id="cd12797">
    <property type="entry name" value="M23_peptidase"/>
    <property type="match status" value="1"/>
</dbReference>
<sequence>MRFRFLFVGFLIVLLGTVPLWAAKKSTSSQLAKQRAELKNLEANLAKQRKKVRLLESEEKGVLNTIAVLDENLNRTKEYVQVLAKNESTVKQLLAEIGHSLDSLDKEIARRNRAMQKRIRELYIHGDRGTPEEILAILKGETSPERQIYYVNRILTDDREKMDRLSWLLRERALKKREASGRLSELRSLQSKKTAEEEGLKQQIQTQGAVLASVQKSKSLQTKAIQEIERNQKTMLSLIRQLEKKREQELAQAKKKKNSKKKAAGKNALPRIPVKPIGPKCLPLNGSIIAEYGMHEHPVLHIMTRNLGVEIRGKKGDKIKAAAAGNVVMVTEIDGRGPSVIIEHEGGVYSVYGHMSSIRVKEGDRVGNCEDIGTVGDLASLNGIKLYFQISEGTDTVDPLKWLKKK</sequence>
<dbReference type="Gene3D" id="6.10.250.3150">
    <property type="match status" value="1"/>
</dbReference>
<feature type="coiled-coil region" evidence="2">
    <location>
        <begin position="24"/>
        <end position="58"/>
    </location>
</feature>
<reference evidence="5" key="1">
    <citation type="submission" date="2016-11" db="EMBL/GenBank/DDBJ databases">
        <authorList>
            <person name="Varghese N."/>
            <person name="Submissions S."/>
        </authorList>
    </citation>
    <scope>NUCLEOTIDE SEQUENCE [LARGE SCALE GENOMIC DNA]</scope>
    <source>
        <strain evidence="5">UWOS</strain>
    </source>
</reference>
<protein>
    <submittedName>
        <fullName evidence="4">Septal ring factor EnvC, activator of murein hydrolases AmiA and AmiB</fullName>
    </submittedName>
</protein>
<dbReference type="Gene3D" id="2.70.70.10">
    <property type="entry name" value="Glucose Permease (Domain IIA)"/>
    <property type="match status" value="1"/>
</dbReference>
<dbReference type="InterPro" id="IPR050570">
    <property type="entry name" value="Cell_wall_metabolism_enzyme"/>
</dbReference>
<dbReference type="AlphaFoldDB" id="A0A1M6YPB3"/>
<evidence type="ECO:0000256" key="2">
    <source>
        <dbReference type="SAM" id="Coils"/>
    </source>
</evidence>
<accession>A0A1M6YPB3</accession>
<keyword evidence="2" id="KW-0175">Coiled coil</keyword>
<keyword evidence="4" id="KW-0378">Hydrolase</keyword>
<evidence type="ECO:0000313" key="4">
    <source>
        <dbReference type="EMBL" id="SHL20078.1"/>
    </source>
</evidence>
<dbReference type="Pfam" id="PF01551">
    <property type="entry name" value="Peptidase_M23"/>
    <property type="match status" value="1"/>
</dbReference>
<dbReference type="RefSeq" id="WP_073306132.1">
    <property type="nucleotide sequence ID" value="NZ_FRAW01000046.1"/>
</dbReference>
<keyword evidence="5" id="KW-1185">Reference proteome</keyword>
<dbReference type="EMBL" id="FRAW01000046">
    <property type="protein sequence ID" value="SHL20078.1"/>
    <property type="molecule type" value="Genomic_DNA"/>
</dbReference>
<evidence type="ECO:0000256" key="1">
    <source>
        <dbReference type="ARBA" id="ARBA00022729"/>
    </source>
</evidence>
<dbReference type="SUPFAM" id="SSF51261">
    <property type="entry name" value="Duplicated hybrid motif"/>
    <property type="match status" value="1"/>
</dbReference>
<dbReference type="InterPro" id="IPR011055">
    <property type="entry name" value="Dup_hybrid_motif"/>
</dbReference>
<proteinExistence type="predicted"/>
<dbReference type="GO" id="GO:0004222">
    <property type="term" value="F:metalloendopeptidase activity"/>
    <property type="evidence" value="ECO:0007669"/>
    <property type="project" value="TreeGrafter"/>
</dbReference>
<evidence type="ECO:0000313" key="5">
    <source>
        <dbReference type="Proteomes" id="UP000184275"/>
    </source>
</evidence>
<keyword evidence="1" id="KW-0732">Signal</keyword>
<dbReference type="InterPro" id="IPR016047">
    <property type="entry name" value="M23ase_b-sheet_dom"/>
</dbReference>
<feature type="domain" description="M23ase beta-sheet core" evidence="3">
    <location>
        <begin position="306"/>
        <end position="399"/>
    </location>
</feature>
<organism evidence="4 5">
    <name type="scientific">Fibrobacter intestinalis</name>
    <dbReference type="NCBI Taxonomy" id="28122"/>
    <lineage>
        <taxon>Bacteria</taxon>
        <taxon>Pseudomonadati</taxon>
        <taxon>Fibrobacterota</taxon>
        <taxon>Fibrobacteria</taxon>
        <taxon>Fibrobacterales</taxon>
        <taxon>Fibrobacteraceae</taxon>
        <taxon>Fibrobacter</taxon>
    </lineage>
</organism>
<dbReference type="PANTHER" id="PTHR21666">
    <property type="entry name" value="PEPTIDASE-RELATED"/>
    <property type="match status" value="1"/>
</dbReference>
<gene>
    <name evidence="4" type="ORF">SAMN05720469_1465</name>
</gene>
<dbReference type="PANTHER" id="PTHR21666:SF289">
    <property type="entry name" value="L-ALA--D-GLU ENDOPEPTIDASE"/>
    <property type="match status" value="1"/>
</dbReference>
<feature type="coiled-coil region" evidence="2">
    <location>
        <begin position="225"/>
        <end position="263"/>
    </location>
</feature>
<evidence type="ECO:0000259" key="3">
    <source>
        <dbReference type="Pfam" id="PF01551"/>
    </source>
</evidence>
<dbReference type="Proteomes" id="UP000184275">
    <property type="component" value="Unassembled WGS sequence"/>
</dbReference>
<name>A0A1M6YPB3_9BACT</name>